<keyword evidence="3" id="KW-0012">Acyltransferase</keyword>
<keyword evidence="4" id="KW-1185">Reference proteome</keyword>
<feature type="transmembrane region" description="Helical" evidence="1">
    <location>
        <begin position="133"/>
        <end position="153"/>
    </location>
</feature>
<sequence>MMWAKRAEEIIARSTLFWLLLTHLALVIPLADKTTPWSLGISAICLVWRLGIFFGKVARPPRWLVTALGIASAITLALVGSQIGLLNALMNLLILGYSLKTIEIIDKRDVRTVILVGYFLIALNLIDSQGIGAAALALALVWLNTQALLSLYLGRSKSDYLSFKLVAQSLPLALLLFLVLPRLPPLWMVPSLKSATTGLSDEVGFGDISKLTRSDALAFRVKFDGPPPANPELYWRALVLEDYDGKHWRQDDGIKLWEREAYMLGNSRDKPAAAQALSYEVIAEPSGQRWLFGLDVAFSASSGVFNLPDYRLLAQRKLDGRFQYRAEAYRTPMDANLSEPVRRLNLTLPPNSNPRTRELARAIWQQHPSADAFLNQLMRRFSEEAYFYTLSPPPVGSAQIDDFLFDNKQGFCVHYASALTFMARAAGIPARMVTGYQGGEFNPNGGYVSVYQYMAHAWSEVWLDGKGWVRLDPTSMIASSRILDGFDAAFNSDESYLANNQFSPHRVKDIPWLNELRMRLASIDYYWSVWVLGFDNERREGMLNQLLGSVNRSRLIAFVISVAALIMLLLAWQAGILRLPQKCPAPIKGFLLVERALTYIALPRAPGEGPIDYSQRAAMALPGMQTAINHWIGRFTALRYQNTGHNKDNGKSAEKQFVRQSRRLARAIRKQGTVTQSS</sequence>
<evidence type="ECO:0000313" key="3">
    <source>
        <dbReference type="EMBL" id="AZQ10697.1"/>
    </source>
</evidence>
<dbReference type="InterPro" id="IPR038765">
    <property type="entry name" value="Papain-like_cys_pep_sf"/>
</dbReference>
<name>A0ABN5TU30_9GAMM</name>
<dbReference type="Proteomes" id="UP000278437">
    <property type="component" value="Chromosome"/>
</dbReference>
<feature type="transmembrane region" description="Helical" evidence="1">
    <location>
        <begin position="555"/>
        <end position="574"/>
    </location>
</feature>
<evidence type="ECO:0000256" key="1">
    <source>
        <dbReference type="SAM" id="Phobius"/>
    </source>
</evidence>
<dbReference type="InterPro" id="IPR002931">
    <property type="entry name" value="Transglutaminase-like"/>
</dbReference>
<keyword evidence="1" id="KW-0472">Membrane</keyword>
<dbReference type="Gene3D" id="3.10.620.30">
    <property type="match status" value="1"/>
</dbReference>
<dbReference type="SMART" id="SM00460">
    <property type="entry name" value="TGc"/>
    <property type="match status" value="1"/>
</dbReference>
<dbReference type="Pfam" id="PF01841">
    <property type="entry name" value="Transglut_core"/>
    <property type="match status" value="1"/>
</dbReference>
<dbReference type="PANTHER" id="PTHR42736">
    <property type="entry name" value="PROTEIN-GLUTAMINE GAMMA-GLUTAMYLTRANSFERASE"/>
    <property type="match status" value="1"/>
</dbReference>
<dbReference type="EC" id="2.3.2.13" evidence="3"/>
<proteinExistence type="predicted"/>
<dbReference type="InterPro" id="IPR021878">
    <property type="entry name" value="TgpA_N"/>
</dbReference>
<dbReference type="SUPFAM" id="SSF54001">
    <property type="entry name" value="Cysteine proteinases"/>
    <property type="match status" value="1"/>
</dbReference>
<feature type="transmembrane region" description="Helical" evidence="1">
    <location>
        <begin position="67"/>
        <end position="90"/>
    </location>
</feature>
<feature type="transmembrane region" description="Helical" evidence="1">
    <location>
        <begin position="12"/>
        <end position="31"/>
    </location>
</feature>
<dbReference type="InterPro" id="IPR052901">
    <property type="entry name" value="Bact_TGase-like"/>
</dbReference>
<reference evidence="4" key="1">
    <citation type="submission" date="2017-03" db="EMBL/GenBank/DDBJ databases">
        <title>Full genome sequence of a non-lethal Shewanella isolate that potentiates virulence of Vibio parahaemolyticus causing acute hepatopancreatic necrosis disease (AHPND) in shrimp.</title>
        <authorList>
            <person name="Prachumwat A."/>
            <person name="Sritunyalucksana K."/>
        </authorList>
    </citation>
    <scope>NUCLEOTIDE SEQUENCE [LARGE SCALE GENOMIC DNA]</scope>
    <source>
        <strain evidence="4">TH2012</strain>
    </source>
</reference>
<evidence type="ECO:0000313" key="4">
    <source>
        <dbReference type="Proteomes" id="UP000278437"/>
    </source>
</evidence>
<keyword evidence="1" id="KW-1133">Transmembrane helix</keyword>
<dbReference type="GO" id="GO:0003810">
    <property type="term" value="F:protein-glutamine gamma-glutamyltransferase activity"/>
    <property type="evidence" value="ECO:0007669"/>
    <property type="project" value="UniProtKB-EC"/>
</dbReference>
<dbReference type="PANTHER" id="PTHR42736:SF1">
    <property type="entry name" value="PROTEIN-GLUTAMINE GAMMA-GLUTAMYLTRANSFERASE"/>
    <property type="match status" value="1"/>
</dbReference>
<protein>
    <submittedName>
        <fullName evidence="3">Protein-glutamine gamma-glutamyltransferase</fullName>
        <ecNumber evidence="3">2.3.2.13</ecNumber>
    </submittedName>
</protein>
<evidence type="ECO:0000259" key="2">
    <source>
        <dbReference type="SMART" id="SM00460"/>
    </source>
</evidence>
<keyword evidence="3" id="KW-0808">Transferase</keyword>
<gene>
    <name evidence="3" type="primary">tgpA</name>
    <name evidence="3" type="ORF">STH12_01589</name>
</gene>
<feature type="transmembrane region" description="Helical" evidence="1">
    <location>
        <begin position="37"/>
        <end position="55"/>
    </location>
</feature>
<feature type="domain" description="Transglutaminase-like" evidence="2">
    <location>
        <begin position="404"/>
        <end position="475"/>
    </location>
</feature>
<keyword evidence="1" id="KW-0812">Transmembrane</keyword>
<accession>A0ABN5TU30</accession>
<dbReference type="Pfam" id="PF11992">
    <property type="entry name" value="TgpA_N"/>
    <property type="match status" value="1"/>
</dbReference>
<organism evidence="3 4">
    <name type="scientific">Shewanella khirikhana</name>
    <dbReference type="NCBI Taxonomy" id="1965282"/>
    <lineage>
        <taxon>Bacteria</taxon>
        <taxon>Pseudomonadati</taxon>
        <taxon>Pseudomonadota</taxon>
        <taxon>Gammaproteobacteria</taxon>
        <taxon>Alteromonadales</taxon>
        <taxon>Shewanellaceae</taxon>
        <taxon>Shewanella</taxon>
    </lineage>
</organism>
<dbReference type="RefSeq" id="WP_237158790.1">
    <property type="nucleotide sequence ID" value="NZ_CP020373.1"/>
</dbReference>
<feature type="transmembrane region" description="Helical" evidence="1">
    <location>
        <begin position="165"/>
        <end position="183"/>
    </location>
</feature>
<dbReference type="EMBL" id="CP020373">
    <property type="protein sequence ID" value="AZQ10697.1"/>
    <property type="molecule type" value="Genomic_DNA"/>
</dbReference>